<evidence type="ECO:0008006" key="3">
    <source>
        <dbReference type="Google" id="ProtNLM"/>
    </source>
</evidence>
<reference evidence="1 2" key="1">
    <citation type="submission" date="2024-04" db="EMBL/GenBank/DDBJ databases">
        <title>Tritrichomonas musculus Genome.</title>
        <authorList>
            <person name="Alves-Ferreira E."/>
            <person name="Grigg M."/>
            <person name="Lorenzi H."/>
            <person name="Galac M."/>
        </authorList>
    </citation>
    <scope>NUCLEOTIDE SEQUENCE [LARGE SCALE GENOMIC DNA]</scope>
    <source>
        <strain evidence="1 2">EAF2021</strain>
    </source>
</reference>
<dbReference type="EMBL" id="JAPFFF010000006">
    <property type="protein sequence ID" value="KAK8887459.1"/>
    <property type="molecule type" value="Genomic_DNA"/>
</dbReference>
<organism evidence="1 2">
    <name type="scientific">Tritrichomonas musculus</name>
    <dbReference type="NCBI Taxonomy" id="1915356"/>
    <lineage>
        <taxon>Eukaryota</taxon>
        <taxon>Metamonada</taxon>
        <taxon>Parabasalia</taxon>
        <taxon>Tritrichomonadida</taxon>
        <taxon>Tritrichomonadidae</taxon>
        <taxon>Tritrichomonas</taxon>
    </lineage>
</organism>
<accession>A0ABR2K8K6</accession>
<proteinExistence type="predicted"/>
<comment type="caution">
    <text evidence="1">The sequence shown here is derived from an EMBL/GenBank/DDBJ whole genome shotgun (WGS) entry which is preliminary data.</text>
</comment>
<dbReference type="InterPro" id="IPR036770">
    <property type="entry name" value="Ankyrin_rpt-contain_sf"/>
</dbReference>
<name>A0ABR2K8K6_9EUKA</name>
<dbReference type="PANTHER" id="PTHR24159">
    <property type="match status" value="1"/>
</dbReference>
<sequence length="382" mass="45717">MSIQEYLEKMKNIQKILLEFIENEDNCEENYQILTNIFDDYKIRKNRYDLKSLLHLIVNIANNHYRGNGFFSKIEKIILLFEDEIKNYFTNSSIFNIFETNKRLLLFLIQNKILIFDNQIAKTINNFRYKYSDYIDYFAPEIKPHLKEIQDERYLIFGFMSNRQKEDNKEPEDFDEKRKIGESDDPLSEIIRKDDIEKFVIFITQNNSSLNSSVKLSVYETNNFLLRPKFYLTSQLYLIEYAAFFGSIQIFNYLYKNGAMLTQSLWLYAIHGNNPEIINVLKEKSIFPSDASFNVCYQESIKCHHNEIANYIEENMLSKNEKSSAKTMSKIFKTYNFNYFPDNLNQSNFMDLCKYDHYTLVDILLKTKDIDISQKIIYTFFF</sequence>
<gene>
    <name evidence="1" type="ORF">M9Y10_038504</name>
</gene>
<evidence type="ECO:0000313" key="1">
    <source>
        <dbReference type="EMBL" id="KAK8887459.1"/>
    </source>
</evidence>
<dbReference type="Proteomes" id="UP001470230">
    <property type="component" value="Unassembled WGS sequence"/>
</dbReference>
<dbReference type="SUPFAM" id="SSF48403">
    <property type="entry name" value="Ankyrin repeat"/>
    <property type="match status" value="1"/>
</dbReference>
<evidence type="ECO:0000313" key="2">
    <source>
        <dbReference type="Proteomes" id="UP001470230"/>
    </source>
</evidence>
<keyword evidence="2" id="KW-1185">Reference proteome</keyword>
<dbReference type="PANTHER" id="PTHR24159:SF5">
    <property type="entry name" value="ANK_REP_REGION DOMAIN-CONTAINING PROTEIN"/>
    <property type="match status" value="1"/>
</dbReference>
<protein>
    <recommendedName>
        <fullName evidence="3">DUF3447 domain-containing protein</fullName>
    </recommendedName>
</protein>